<gene>
    <name evidence="2" type="ORF">E6Q54_07455</name>
</gene>
<organism evidence="2 3">
    <name type="scientific">Mycolicibacter arupensis</name>
    <dbReference type="NCBI Taxonomy" id="342002"/>
    <lineage>
        <taxon>Bacteria</taxon>
        <taxon>Bacillati</taxon>
        <taxon>Actinomycetota</taxon>
        <taxon>Actinomycetes</taxon>
        <taxon>Mycobacteriales</taxon>
        <taxon>Mycobacteriaceae</taxon>
        <taxon>Mycolicibacter</taxon>
    </lineage>
</organism>
<sequence>MRNYSPPQVVHVGDVRATTQGSGNYLSDSSTGYGYMGWYQRHLDTPDTAAPLPPRG</sequence>
<feature type="compositionally biased region" description="Polar residues" evidence="1">
    <location>
        <begin position="17"/>
        <end position="26"/>
    </location>
</feature>
<reference evidence="2 3" key="1">
    <citation type="submission" date="2018-09" db="EMBL/GenBank/DDBJ databases">
        <title>Metagenome Assembled Genomes from an Advanced Water Purification Facility.</title>
        <authorList>
            <person name="Stamps B.W."/>
            <person name="Spear J.R."/>
        </authorList>
    </citation>
    <scope>NUCLEOTIDE SEQUENCE [LARGE SCALE GENOMIC DNA]</scope>
    <source>
        <strain evidence="2">Bin_29_2</strain>
    </source>
</reference>
<dbReference type="Proteomes" id="UP000321797">
    <property type="component" value="Unassembled WGS sequence"/>
</dbReference>
<evidence type="ECO:0000313" key="3">
    <source>
        <dbReference type="Proteomes" id="UP000321797"/>
    </source>
</evidence>
<evidence type="ECO:0000313" key="2">
    <source>
        <dbReference type="EMBL" id="TXI57750.1"/>
    </source>
</evidence>
<feature type="region of interest" description="Disordered" evidence="1">
    <location>
        <begin position="1"/>
        <end position="26"/>
    </location>
</feature>
<protein>
    <submittedName>
        <fullName evidence="2">Lasso RiPP family leader peptide-containing protein</fullName>
    </submittedName>
</protein>
<dbReference type="EMBL" id="SSGD01000034">
    <property type="protein sequence ID" value="TXI57750.1"/>
    <property type="molecule type" value="Genomic_DNA"/>
</dbReference>
<name>A0A5C7Y7E7_9MYCO</name>
<dbReference type="NCBIfam" id="NF033521">
    <property type="entry name" value="lasso_leader_L3"/>
    <property type="match status" value="1"/>
</dbReference>
<comment type="caution">
    <text evidence="2">The sequence shown here is derived from an EMBL/GenBank/DDBJ whole genome shotgun (WGS) entry which is preliminary data.</text>
</comment>
<proteinExistence type="predicted"/>
<accession>A0A5C7Y7E7</accession>
<dbReference type="RefSeq" id="WP_109370734.1">
    <property type="nucleotide sequence ID" value="NZ_JACKUJ010000043.1"/>
</dbReference>
<dbReference type="OrthoDB" id="4762684at2"/>
<evidence type="ECO:0000256" key="1">
    <source>
        <dbReference type="SAM" id="MobiDB-lite"/>
    </source>
</evidence>
<dbReference type="AlphaFoldDB" id="A0A5C7Y7E7"/>